<dbReference type="CDD" id="cd22160">
    <property type="entry name" value="F-box_AtFBL13-like"/>
    <property type="match status" value="1"/>
</dbReference>
<dbReference type="Pfam" id="PF00646">
    <property type="entry name" value="F-box"/>
    <property type="match status" value="1"/>
</dbReference>
<name>A0AAN8VYY5_9MAGN</name>
<dbReference type="InterPro" id="IPR053772">
    <property type="entry name" value="At1g61320/At1g61330-like"/>
</dbReference>
<sequence>MEHEQLDFISNLPVEVLCHVISFLPSKQAVRTSILSALWKSLWTMRDTNLGFSLDDLTREEEARQNLLRTISMLLETNDGHHQQYRLLFNPKEILNKMDELFFVATKGVERELHLDFSKWIYVKIDFRLNLGMPTCPSFDGFPGFSTLKTLLLRSVNHHASSFISSFFSNCLVLESLQLEKCNGLRCVNIKANNCLKRLVVSDCPNISNLRVSAPNLWSFSYRGVLPQIQLDNTPNLDYVELDFTSITSPYEFACEEIVHLLASLKDVETMILSGWLLEWLCSGGIIFEWLEFQFNKLKHLEWMDTVIDRAKQDSLIRFLEITPILERLFIRIDQNRRSVTPPYSHDFWHEPQQWMDYSILKPNASYYQNLKVFKLIGVYNEDQLLIMDHFLMKAVNLNSMIVISAENH</sequence>
<dbReference type="PANTHER" id="PTHR34145">
    <property type="entry name" value="OS02G0105600 PROTEIN"/>
    <property type="match status" value="1"/>
</dbReference>
<dbReference type="PANTHER" id="PTHR34145:SF28">
    <property type="entry name" value="F-BOX DOMAIN-CONTAINING PROTEIN"/>
    <property type="match status" value="1"/>
</dbReference>
<evidence type="ECO:0000259" key="2">
    <source>
        <dbReference type="Pfam" id="PF23622"/>
    </source>
</evidence>
<evidence type="ECO:0000313" key="3">
    <source>
        <dbReference type="EMBL" id="KAK6942909.1"/>
    </source>
</evidence>
<protein>
    <recommendedName>
        <fullName evidence="5">F-box domain-containing protein</fullName>
    </recommendedName>
</protein>
<evidence type="ECO:0000313" key="4">
    <source>
        <dbReference type="Proteomes" id="UP001370490"/>
    </source>
</evidence>
<dbReference type="InterPro" id="IPR032675">
    <property type="entry name" value="LRR_dom_sf"/>
</dbReference>
<dbReference type="InterPro" id="IPR001810">
    <property type="entry name" value="F-box_dom"/>
</dbReference>
<keyword evidence="4" id="KW-1185">Reference proteome</keyword>
<dbReference type="Gene3D" id="1.20.1280.50">
    <property type="match status" value="1"/>
</dbReference>
<proteinExistence type="predicted"/>
<comment type="caution">
    <text evidence="3">The sequence shown here is derived from an EMBL/GenBank/DDBJ whole genome shotgun (WGS) entry which is preliminary data.</text>
</comment>
<reference evidence="3 4" key="1">
    <citation type="submission" date="2023-12" db="EMBL/GenBank/DDBJ databases">
        <title>A high-quality genome assembly for Dillenia turbinata (Dilleniales).</title>
        <authorList>
            <person name="Chanderbali A."/>
        </authorList>
    </citation>
    <scope>NUCLEOTIDE SEQUENCE [LARGE SCALE GENOMIC DNA]</scope>
    <source>
        <strain evidence="3">LSX21</strain>
        <tissue evidence="3">Leaf</tissue>
    </source>
</reference>
<accession>A0AAN8VYY5</accession>
<dbReference type="Gene3D" id="3.80.10.10">
    <property type="entry name" value="Ribonuclease Inhibitor"/>
    <property type="match status" value="1"/>
</dbReference>
<dbReference type="EMBL" id="JBAMMX010000004">
    <property type="protein sequence ID" value="KAK6942909.1"/>
    <property type="molecule type" value="Genomic_DNA"/>
</dbReference>
<dbReference type="InterPro" id="IPR055357">
    <property type="entry name" value="LRR_At1g61320_AtMIF1"/>
</dbReference>
<feature type="domain" description="F-box" evidence="1">
    <location>
        <begin position="9"/>
        <end position="47"/>
    </location>
</feature>
<evidence type="ECO:0000259" key="1">
    <source>
        <dbReference type="Pfam" id="PF00646"/>
    </source>
</evidence>
<feature type="domain" description="At1g61320/AtMIF1 LRR" evidence="2">
    <location>
        <begin position="144"/>
        <end position="339"/>
    </location>
</feature>
<dbReference type="Pfam" id="PF23622">
    <property type="entry name" value="LRR_At1g61320_AtMIF1"/>
    <property type="match status" value="1"/>
</dbReference>
<dbReference type="SUPFAM" id="SSF81383">
    <property type="entry name" value="F-box domain"/>
    <property type="match status" value="1"/>
</dbReference>
<gene>
    <name evidence="3" type="ORF">RJ641_028286</name>
</gene>
<dbReference type="Proteomes" id="UP001370490">
    <property type="component" value="Unassembled WGS sequence"/>
</dbReference>
<dbReference type="SUPFAM" id="SSF52047">
    <property type="entry name" value="RNI-like"/>
    <property type="match status" value="1"/>
</dbReference>
<organism evidence="3 4">
    <name type="scientific">Dillenia turbinata</name>
    <dbReference type="NCBI Taxonomy" id="194707"/>
    <lineage>
        <taxon>Eukaryota</taxon>
        <taxon>Viridiplantae</taxon>
        <taxon>Streptophyta</taxon>
        <taxon>Embryophyta</taxon>
        <taxon>Tracheophyta</taxon>
        <taxon>Spermatophyta</taxon>
        <taxon>Magnoliopsida</taxon>
        <taxon>eudicotyledons</taxon>
        <taxon>Gunneridae</taxon>
        <taxon>Pentapetalae</taxon>
        <taxon>Dilleniales</taxon>
        <taxon>Dilleniaceae</taxon>
        <taxon>Dillenia</taxon>
    </lineage>
</organism>
<dbReference type="AlphaFoldDB" id="A0AAN8VYY5"/>
<evidence type="ECO:0008006" key="5">
    <source>
        <dbReference type="Google" id="ProtNLM"/>
    </source>
</evidence>
<dbReference type="InterPro" id="IPR036047">
    <property type="entry name" value="F-box-like_dom_sf"/>
</dbReference>
<dbReference type="InterPro" id="IPR053781">
    <property type="entry name" value="F-box_AtFBL13-like"/>
</dbReference>